<dbReference type="EMBL" id="DWWS01000024">
    <property type="protein sequence ID" value="HJC23453.1"/>
    <property type="molecule type" value="Genomic_DNA"/>
</dbReference>
<evidence type="ECO:0000313" key="2">
    <source>
        <dbReference type="EMBL" id="HJC23453.1"/>
    </source>
</evidence>
<evidence type="ECO:0000313" key="3">
    <source>
        <dbReference type="Proteomes" id="UP000823891"/>
    </source>
</evidence>
<gene>
    <name evidence="2" type="ORF">H9761_07085</name>
</gene>
<evidence type="ECO:0000259" key="1">
    <source>
        <dbReference type="Pfam" id="PF13349"/>
    </source>
</evidence>
<protein>
    <submittedName>
        <fullName evidence="2">DUF4097 domain-containing protein</fullName>
    </submittedName>
</protein>
<dbReference type="AlphaFoldDB" id="A0A9D2NER1"/>
<dbReference type="InterPro" id="IPR025164">
    <property type="entry name" value="Toastrack_DUF4097"/>
</dbReference>
<dbReference type="Pfam" id="PF13349">
    <property type="entry name" value="DUF4097"/>
    <property type="match status" value="1"/>
</dbReference>
<comment type="caution">
    <text evidence="2">The sequence shown here is derived from an EMBL/GenBank/DDBJ whole genome shotgun (WGS) entry which is preliminary data.</text>
</comment>
<dbReference type="Proteomes" id="UP000823891">
    <property type="component" value="Unassembled WGS sequence"/>
</dbReference>
<dbReference type="Gene3D" id="2.160.20.120">
    <property type="match status" value="1"/>
</dbReference>
<sequence>MDKWFKGILIGSLVLIAVGGMLAVTGGVFGGRESLDGLVAQGLLQISAAEKQDSGIVFDESFGIWSGDFSQRLDALPKDGAGRLTLEAGNVSVNILEAEGDTASVEGSDIYRAQVYVEDDTLYVRADSEAEWVNWALGGGRRSTETVGELTLYLPKEFSFDTSSLTMGAGALTVDELNTEHLYCNVGMGSMDIMELAAQDAEVYLGMGEVNLYDAAVSDMTADIGMGSLYMDGSVAENLTGTCGMGSMNMELFGREEDYGYDVSASLGSVRIGDREISGMSREWEAQNEAAGLFDLDVSMGSIEIIFR</sequence>
<reference evidence="2" key="1">
    <citation type="journal article" date="2021" name="PeerJ">
        <title>Extensive microbial diversity within the chicken gut microbiome revealed by metagenomics and culture.</title>
        <authorList>
            <person name="Gilroy R."/>
            <person name="Ravi A."/>
            <person name="Getino M."/>
            <person name="Pursley I."/>
            <person name="Horton D.L."/>
            <person name="Alikhan N.F."/>
            <person name="Baker D."/>
            <person name="Gharbi K."/>
            <person name="Hall N."/>
            <person name="Watson M."/>
            <person name="Adriaenssens E.M."/>
            <person name="Foster-Nyarko E."/>
            <person name="Jarju S."/>
            <person name="Secka A."/>
            <person name="Antonio M."/>
            <person name="Oren A."/>
            <person name="Chaudhuri R.R."/>
            <person name="La Ragione R."/>
            <person name="Hildebrand F."/>
            <person name="Pallen M.J."/>
        </authorList>
    </citation>
    <scope>NUCLEOTIDE SEQUENCE</scope>
    <source>
        <strain evidence="2">USAMLcec2-132</strain>
    </source>
</reference>
<proteinExistence type="predicted"/>
<organism evidence="2 3">
    <name type="scientific">Candidatus Eisenbergiella merdavium</name>
    <dbReference type="NCBI Taxonomy" id="2838551"/>
    <lineage>
        <taxon>Bacteria</taxon>
        <taxon>Bacillati</taxon>
        <taxon>Bacillota</taxon>
        <taxon>Clostridia</taxon>
        <taxon>Lachnospirales</taxon>
        <taxon>Lachnospiraceae</taxon>
        <taxon>Eisenbergiella</taxon>
    </lineage>
</organism>
<reference evidence="2" key="2">
    <citation type="submission" date="2021-04" db="EMBL/GenBank/DDBJ databases">
        <authorList>
            <person name="Gilroy R."/>
        </authorList>
    </citation>
    <scope>NUCLEOTIDE SEQUENCE</scope>
    <source>
        <strain evidence="2">USAMLcec2-132</strain>
    </source>
</reference>
<feature type="domain" description="DUF4097" evidence="1">
    <location>
        <begin position="83"/>
        <end position="272"/>
    </location>
</feature>
<name>A0A9D2NER1_9FIRM</name>
<accession>A0A9D2NER1</accession>